<protein>
    <submittedName>
        <fullName evidence="1">Ribosomal protein L20</fullName>
    </submittedName>
</protein>
<organism evidence="1">
    <name type="scientific">Palmaria decipiens</name>
    <name type="common">Red alga</name>
    <name type="synonym">Rhodymenia decipiens</name>
    <dbReference type="NCBI Taxonomy" id="187399"/>
    <lineage>
        <taxon>Eukaryota</taxon>
        <taxon>Rhodophyta</taxon>
        <taxon>Florideophyceae</taxon>
        <taxon>Nemaliophycidae</taxon>
        <taxon>Palmariales</taxon>
        <taxon>Palmariaceae</taxon>
        <taxon>Palmaria</taxon>
    </lineage>
</organism>
<gene>
    <name evidence="1" type="primary">rpl20</name>
</gene>
<evidence type="ECO:0000313" key="1">
    <source>
        <dbReference type="EMBL" id="QIC19668.1"/>
    </source>
</evidence>
<dbReference type="AlphaFoldDB" id="A0A6C0W326"/>
<dbReference type="RefSeq" id="YP_009739229.1">
    <property type="nucleotide sequence ID" value="NC_046496.1"/>
</dbReference>
<keyword evidence="1" id="KW-0687">Ribonucleoprotein</keyword>
<dbReference type="GeneID" id="44795236"/>
<geneLocation type="mitochondrion" evidence="1"/>
<dbReference type="EMBL" id="MN967053">
    <property type="protein sequence ID" value="QIC19668.1"/>
    <property type="molecule type" value="Genomic_DNA"/>
</dbReference>
<accession>A0A6C0W326</accession>
<keyword evidence="1" id="KW-0689">Ribosomal protein</keyword>
<keyword evidence="1" id="KW-0496">Mitochondrion</keyword>
<dbReference type="GO" id="GO:0005840">
    <property type="term" value="C:ribosome"/>
    <property type="evidence" value="ECO:0007669"/>
    <property type="project" value="UniProtKB-KW"/>
</dbReference>
<sequence>MRLSKIKFEVKKTFARKLKKRKFSKATALKILGMGPSLLSFLKKQQKLNLNKHCISNLITEEQGTFVVLHFWFGKCFKKLLF</sequence>
<proteinExistence type="predicted"/>
<name>A0A6C0W326_PALDE</name>
<reference evidence="1" key="1">
    <citation type="submission" date="2020-01" db="EMBL/GenBank/DDBJ databases">
        <title>Analysis of the complete organellar genomes of Palmaria decipiens (Palmariaceae, Rhodophyta) from Antarctica confirms its taxonomic placement in the genus Palmaria.</title>
        <authorList>
            <person name="Bustamante D.E."/>
        </authorList>
    </citation>
    <scope>NUCLEOTIDE SEQUENCE</scope>
</reference>